<keyword evidence="2" id="KW-1185">Reference proteome</keyword>
<evidence type="ECO:0000313" key="2">
    <source>
        <dbReference type="Proteomes" id="UP000073492"/>
    </source>
</evidence>
<dbReference type="OrthoDB" id="10364210at2759"/>
<accession>A0A139HQG4</accession>
<dbReference type="AlphaFoldDB" id="A0A139HQG4"/>
<sequence>MEVGSPGEFLLRGKIQKQFDDWPKRETVGADKKLPPLLPSLALNVFDPYNFGNTSTSVLPENPTCNTLIQVVYHRDDLPKAAKAFPRNLQLPVSSSGMTVAEMERDMFATCGAQKEAVDRFPEECNLEALSSHTC</sequence>
<evidence type="ECO:0000313" key="1">
    <source>
        <dbReference type="EMBL" id="KXT04622.1"/>
    </source>
</evidence>
<name>A0A139HQG4_9PEZI</name>
<proteinExistence type="predicted"/>
<organism evidence="1 2">
    <name type="scientific">Pseudocercospora musae</name>
    <dbReference type="NCBI Taxonomy" id="113226"/>
    <lineage>
        <taxon>Eukaryota</taxon>
        <taxon>Fungi</taxon>
        <taxon>Dikarya</taxon>
        <taxon>Ascomycota</taxon>
        <taxon>Pezizomycotina</taxon>
        <taxon>Dothideomycetes</taxon>
        <taxon>Dothideomycetidae</taxon>
        <taxon>Mycosphaerellales</taxon>
        <taxon>Mycosphaerellaceae</taxon>
        <taxon>Pseudocercospora</taxon>
    </lineage>
</organism>
<comment type="caution">
    <text evidence="1">The sequence shown here is derived from an EMBL/GenBank/DDBJ whole genome shotgun (WGS) entry which is preliminary data.</text>
</comment>
<protein>
    <submittedName>
        <fullName evidence="1">Uncharacterized protein</fullName>
    </submittedName>
</protein>
<gene>
    <name evidence="1" type="ORF">AC579_8798</name>
</gene>
<dbReference type="Proteomes" id="UP000073492">
    <property type="component" value="Unassembled WGS sequence"/>
</dbReference>
<dbReference type="EMBL" id="LFZO01000584">
    <property type="protein sequence ID" value="KXT04622.1"/>
    <property type="molecule type" value="Genomic_DNA"/>
</dbReference>
<reference evidence="1 2" key="1">
    <citation type="submission" date="2015-07" db="EMBL/GenBank/DDBJ databases">
        <title>Comparative genomics of the Sigatoka disease complex on banana suggests a link between parallel evolutionary changes in Pseudocercospora fijiensis and Pseudocercospora eumusae and increased virulence on the banana host.</title>
        <authorList>
            <person name="Chang T.-C."/>
            <person name="Salvucci A."/>
            <person name="Crous P.W."/>
            <person name="Stergiopoulos I."/>
        </authorList>
    </citation>
    <scope>NUCLEOTIDE SEQUENCE [LARGE SCALE GENOMIC DNA]</scope>
    <source>
        <strain evidence="1 2">CBS 116634</strain>
    </source>
</reference>